<name>A0A9N9WGF3_9NEOP</name>
<evidence type="ECO:0000313" key="1">
    <source>
        <dbReference type="EMBL" id="CAG9791817.1"/>
    </source>
</evidence>
<reference evidence="1" key="1">
    <citation type="submission" date="2021-12" db="EMBL/GenBank/DDBJ databases">
        <authorList>
            <person name="King R."/>
        </authorList>
    </citation>
    <scope>NUCLEOTIDE SEQUENCE</scope>
</reference>
<dbReference type="AlphaFoldDB" id="A0A9N9WGF3"/>
<evidence type="ECO:0008006" key="3">
    <source>
        <dbReference type="Google" id="ProtNLM"/>
    </source>
</evidence>
<organism evidence="1 2">
    <name type="scientific">Diatraea saccharalis</name>
    <name type="common">sugarcane borer</name>
    <dbReference type="NCBI Taxonomy" id="40085"/>
    <lineage>
        <taxon>Eukaryota</taxon>
        <taxon>Metazoa</taxon>
        <taxon>Ecdysozoa</taxon>
        <taxon>Arthropoda</taxon>
        <taxon>Hexapoda</taxon>
        <taxon>Insecta</taxon>
        <taxon>Pterygota</taxon>
        <taxon>Neoptera</taxon>
        <taxon>Endopterygota</taxon>
        <taxon>Lepidoptera</taxon>
        <taxon>Glossata</taxon>
        <taxon>Ditrysia</taxon>
        <taxon>Pyraloidea</taxon>
        <taxon>Crambidae</taxon>
        <taxon>Crambinae</taxon>
        <taxon>Diatraea</taxon>
    </lineage>
</organism>
<dbReference type="OrthoDB" id="6604388at2759"/>
<dbReference type="PANTHER" id="PTHR45913:SF5">
    <property type="entry name" value="GENERAL TRANSCRIPTION FACTOR II-I REPEAT DOMAIN-CONTAINING PROTEIN 2A-LIKE PROTEIN"/>
    <property type="match status" value="1"/>
</dbReference>
<protein>
    <recommendedName>
        <fullName evidence="3">Transposase</fullName>
    </recommendedName>
</protein>
<dbReference type="EMBL" id="OU893335">
    <property type="protein sequence ID" value="CAG9791817.1"/>
    <property type="molecule type" value="Genomic_DNA"/>
</dbReference>
<keyword evidence="2" id="KW-1185">Reference proteome</keyword>
<accession>A0A9N9WGF3</accession>
<gene>
    <name evidence="1" type="ORF">DIATSA_LOCUS9406</name>
</gene>
<proteinExistence type="predicted"/>
<sequence>MITISTDSAPAMIRKNNGCVALLQNFLGRAIFSYHCIIHQEALCTKDMKLDDIMVPVVRCINYIRAKALHRRHRKESFPVITNLALQFLCSFRSTYVYEKVFSDLNYIKNKCRISLSEQHISDLVLLTTANLNPDIRKLVQLKHCQKSH</sequence>
<dbReference type="PANTHER" id="PTHR45913">
    <property type="entry name" value="EPM2A-INTERACTING PROTEIN 1"/>
    <property type="match status" value="1"/>
</dbReference>
<evidence type="ECO:0000313" key="2">
    <source>
        <dbReference type="Proteomes" id="UP001153714"/>
    </source>
</evidence>
<reference evidence="1" key="2">
    <citation type="submission" date="2022-10" db="EMBL/GenBank/DDBJ databases">
        <authorList>
            <consortium name="ENA_rothamsted_submissions"/>
            <consortium name="culmorum"/>
            <person name="King R."/>
        </authorList>
    </citation>
    <scope>NUCLEOTIDE SEQUENCE</scope>
</reference>
<dbReference type="Proteomes" id="UP001153714">
    <property type="component" value="Chromosome 4"/>
</dbReference>